<accession>A0ABU6A7A5</accession>
<dbReference type="InterPro" id="IPR001387">
    <property type="entry name" value="Cro/C1-type_HTH"/>
</dbReference>
<dbReference type="RefSeq" id="WP_324264917.1">
    <property type="nucleotide sequence ID" value="NZ_JAWLNX010000004.1"/>
</dbReference>
<dbReference type="PROSITE" id="PS50943">
    <property type="entry name" value="HTH_CROC1"/>
    <property type="match status" value="1"/>
</dbReference>
<reference evidence="2 3" key="1">
    <citation type="submission" date="2023-10" db="EMBL/GenBank/DDBJ databases">
        <title>Saccharopolyspora sp. nov., isolated from mangrove soil.</title>
        <authorList>
            <person name="Lu Y."/>
            <person name="Liu W."/>
        </authorList>
    </citation>
    <scope>NUCLEOTIDE SEQUENCE [LARGE SCALE GENOMIC DNA]</scope>
    <source>
        <strain evidence="2 3">S2-29</strain>
    </source>
</reference>
<sequence>MTYNTPRTTTRRQQLTNGSALKIARFRRGLGVSDVVAKLETDFHLPVSAAHLRNIESGTRNASPRLLYALAQLYKAEVDHFLLMRAET</sequence>
<name>A0ABU6A7A5_9PSEU</name>
<dbReference type="EMBL" id="JAWLNX010000004">
    <property type="protein sequence ID" value="MEB3367366.1"/>
    <property type="molecule type" value="Genomic_DNA"/>
</dbReference>
<organism evidence="2 3">
    <name type="scientific">Saccharopolyspora mangrovi</name>
    <dbReference type="NCBI Taxonomy" id="3082379"/>
    <lineage>
        <taxon>Bacteria</taxon>
        <taxon>Bacillati</taxon>
        <taxon>Actinomycetota</taxon>
        <taxon>Actinomycetes</taxon>
        <taxon>Pseudonocardiales</taxon>
        <taxon>Pseudonocardiaceae</taxon>
        <taxon>Saccharopolyspora</taxon>
    </lineage>
</organism>
<dbReference type="InterPro" id="IPR010982">
    <property type="entry name" value="Lambda_DNA-bd_dom_sf"/>
</dbReference>
<protein>
    <submittedName>
        <fullName evidence="2">Helix-turn-helix transcriptional regulator</fullName>
    </submittedName>
</protein>
<feature type="domain" description="HTH cro/C1-type" evidence="1">
    <location>
        <begin position="47"/>
        <end position="81"/>
    </location>
</feature>
<evidence type="ECO:0000259" key="1">
    <source>
        <dbReference type="PROSITE" id="PS50943"/>
    </source>
</evidence>
<dbReference type="Proteomes" id="UP001327093">
    <property type="component" value="Unassembled WGS sequence"/>
</dbReference>
<keyword evidence="3" id="KW-1185">Reference proteome</keyword>
<proteinExistence type="predicted"/>
<dbReference type="SUPFAM" id="SSF47413">
    <property type="entry name" value="lambda repressor-like DNA-binding domains"/>
    <property type="match status" value="1"/>
</dbReference>
<evidence type="ECO:0000313" key="2">
    <source>
        <dbReference type="EMBL" id="MEB3367366.1"/>
    </source>
</evidence>
<comment type="caution">
    <text evidence="2">The sequence shown here is derived from an EMBL/GenBank/DDBJ whole genome shotgun (WGS) entry which is preliminary data.</text>
</comment>
<dbReference type="Gene3D" id="1.10.260.40">
    <property type="entry name" value="lambda repressor-like DNA-binding domains"/>
    <property type="match status" value="1"/>
</dbReference>
<evidence type="ECO:0000313" key="3">
    <source>
        <dbReference type="Proteomes" id="UP001327093"/>
    </source>
</evidence>
<gene>
    <name evidence="2" type="ORF">R4I43_08100</name>
</gene>